<sequence>MCTTRPFSWNHRSRVLSHKTASPLLVRQTSPSCICKRAHRKAECRYDIYSFHPLESNLSRPIREAFTLNTFAYSGVSTFRSPRNPISKVWPLCRRCCTDTWSGSQQFSRPTIAYRNESSRLRREFLHSSICRLVSDVTHQKRSRWAGKRREGSYP</sequence>
<reference evidence="3" key="2">
    <citation type="submission" date="2020-04" db="EMBL/GenBank/DDBJ databases">
        <authorList>
            <consortium name="NCBI Genome Project"/>
        </authorList>
    </citation>
    <scope>NUCLEOTIDE SEQUENCE</scope>
    <source>
        <strain evidence="3">CBS 304.34</strain>
    </source>
</reference>
<evidence type="ECO:0000313" key="2">
    <source>
        <dbReference type="Proteomes" id="UP000504636"/>
    </source>
</evidence>
<proteinExistence type="predicted"/>
<name>A0A6A6Z5H1_9PEZI</name>
<organism evidence="1">
    <name type="scientific">Mytilinidion resinicola</name>
    <dbReference type="NCBI Taxonomy" id="574789"/>
    <lineage>
        <taxon>Eukaryota</taxon>
        <taxon>Fungi</taxon>
        <taxon>Dikarya</taxon>
        <taxon>Ascomycota</taxon>
        <taxon>Pezizomycotina</taxon>
        <taxon>Dothideomycetes</taxon>
        <taxon>Pleosporomycetidae</taxon>
        <taxon>Mytilinidiales</taxon>
        <taxon>Mytilinidiaceae</taxon>
        <taxon>Mytilinidion</taxon>
    </lineage>
</organism>
<reference evidence="3" key="3">
    <citation type="submission" date="2025-04" db="UniProtKB">
        <authorList>
            <consortium name="RefSeq"/>
        </authorList>
    </citation>
    <scope>IDENTIFICATION</scope>
    <source>
        <strain evidence="3">CBS 304.34</strain>
    </source>
</reference>
<dbReference type="EMBL" id="MU003693">
    <property type="protein sequence ID" value="KAF2816346.1"/>
    <property type="molecule type" value="Genomic_DNA"/>
</dbReference>
<reference evidence="1 3" key="1">
    <citation type="journal article" date="2020" name="Stud. Mycol.">
        <title>101 Dothideomycetes genomes: a test case for predicting lifestyles and emergence of pathogens.</title>
        <authorList>
            <person name="Haridas S."/>
            <person name="Albert R."/>
            <person name="Binder M."/>
            <person name="Bloem J."/>
            <person name="Labutti K."/>
            <person name="Salamov A."/>
            <person name="Andreopoulos B."/>
            <person name="Baker S."/>
            <person name="Barry K."/>
            <person name="Bills G."/>
            <person name="Bluhm B."/>
            <person name="Cannon C."/>
            <person name="Castanera R."/>
            <person name="Culley D."/>
            <person name="Daum C."/>
            <person name="Ezra D."/>
            <person name="Gonzalez J."/>
            <person name="Henrissat B."/>
            <person name="Kuo A."/>
            <person name="Liang C."/>
            <person name="Lipzen A."/>
            <person name="Lutzoni F."/>
            <person name="Magnuson J."/>
            <person name="Mondo S."/>
            <person name="Nolan M."/>
            <person name="Ohm R."/>
            <person name="Pangilinan J."/>
            <person name="Park H.-J."/>
            <person name="Ramirez L."/>
            <person name="Alfaro M."/>
            <person name="Sun H."/>
            <person name="Tritt A."/>
            <person name="Yoshinaga Y."/>
            <person name="Zwiers L.-H."/>
            <person name="Turgeon B."/>
            <person name="Goodwin S."/>
            <person name="Spatafora J."/>
            <person name="Crous P."/>
            <person name="Grigoriev I."/>
        </authorList>
    </citation>
    <scope>NUCLEOTIDE SEQUENCE</scope>
    <source>
        <strain evidence="1 3">CBS 304.34</strain>
    </source>
</reference>
<gene>
    <name evidence="1 3" type="ORF">BDZ99DRAFT_134120</name>
</gene>
<dbReference type="AlphaFoldDB" id="A0A6A6Z5H1"/>
<accession>A0A6A6Z5H1</accession>
<evidence type="ECO:0000313" key="1">
    <source>
        <dbReference type="EMBL" id="KAF2816346.1"/>
    </source>
</evidence>
<dbReference type="Proteomes" id="UP000504636">
    <property type="component" value="Unplaced"/>
</dbReference>
<dbReference type="RefSeq" id="XP_033583310.1">
    <property type="nucleotide sequence ID" value="XM_033712632.1"/>
</dbReference>
<dbReference type="GeneID" id="54453525"/>
<keyword evidence="2" id="KW-1185">Reference proteome</keyword>
<evidence type="ECO:0000313" key="3">
    <source>
        <dbReference type="RefSeq" id="XP_033583310.1"/>
    </source>
</evidence>
<protein>
    <submittedName>
        <fullName evidence="1 3">Uncharacterized protein</fullName>
    </submittedName>
</protein>